<evidence type="ECO:0000259" key="3">
    <source>
        <dbReference type="Pfam" id="PF09976"/>
    </source>
</evidence>
<protein>
    <submittedName>
        <fullName evidence="4">TPR-repeat protein</fullName>
    </submittedName>
</protein>
<proteinExistence type="predicted"/>
<dbReference type="PROSITE" id="PS50005">
    <property type="entry name" value="TPR"/>
    <property type="match status" value="8"/>
</dbReference>
<dbReference type="Pfam" id="PF13432">
    <property type="entry name" value="TPR_16"/>
    <property type="match status" value="6"/>
</dbReference>
<feature type="repeat" description="TPR" evidence="1">
    <location>
        <begin position="203"/>
        <end position="236"/>
    </location>
</feature>
<gene>
    <name evidence="4" type="primary">nrfG</name>
    <name evidence="4" type="ordered locus">SRM_01782</name>
</gene>
<dbReference type="HOGENOM" id="CLU_011828_0_0_10"/>
<dbReference type="InterPro" id="IPR019734">
    <property type="entry name" value="TPR_rpt"/>
</dbReference>
<dbReference type="PANTHER" id="PTHR12558">
    <property type="entry name" value="CELL DIVISION CYCLE 16,23,27"/>
    <property type="match status" value="1"/>
</dbReference>
<feature type="repeat" description="TPR" evidence="1">
    <location>
        <begin position="942"/>
        <end position="975"/>
    </location>
</feature>
<evidence type="ECO:0000313" key="5">
    <source>
        <dbReference type="Proteomes" id="UP000000933"/>
    </source>
</evidence>
<feature type="domain" description="Ancillary SecYEG translocon subunit/Cell division coordinator CpoB TPR" evidence="3">
    <location>
        <begin position="113"/>
        <end position="228"/>
    </location>
</feature>
<dbReference type="InterPro" id="IPR011990">
    <property type="entry name" value="TPR-like_helical_dom_sf"/>
</dbReference>
<dbReference type="Proteomes" id="UP000000933">
    <property type="component" value="Chromosome"/>
</dbReference>
<dbReference type="SUPFAM" id="SSF48452">
    <property type="entry name" value="TPR-like"/>
    <property type="match status" value="4"/>
</dbReference>
<keyword evidence="1" id="KW-0802">TPR repeat</keyword>
<feature type="repeat" description="TPR" evidence="1">
    <location>
        <begin position="682"/>
        <end position="715"/>
    </location>
</feature>
<feature type="repeat" description="TPR" evidence="1">
    <location>
        <begin position="313"/>
        <end position="346"/>
    </location>
</feature>
<feature type="repeat" description="TPR" evidence="1">
    <location>
        <begin position="830"/>
        <end position="863"/>
    </location>
</feature>
<dbReference type="Pfam" id="PF09976">
    <property type="entry name" value="TPR_21"/>
    <property type="match status" value="1"/>
</dbReference>
<feature type="repeat" description="TPR" evidence="1">
    <location>
        <begin position="459"/>
        <end position="492"/>
    </location>
</feature>
<dbReference type="Pfam" id="PF13174">
    <property type="entry name" value="TPR_6"/>
    <property type="match status" value="3"/>
</dbReference>
<evidence type="ECO:0000256" key="1">
    <source>
        <dbReference type="PROSITE-ProRule" id="PRU00339"/>
    </source>
</evidence>
<organism evidence="4 5">
    <name type="scientific">Salinibacter ruber (strain M8)</name>
    <dbReference type="NCBI Taxonomy" id="761659"/>
    <lineage>
        <taxon>Bacteria</taxon>
        <taxon>Pseudomonadati</taxon>
        <taxon>Rhodothermota</taxon>
        <taxon>Rhodothermia</taxon>
        <taxon>Rhodothermales</taxon>
        <taxon>Salinibacteraceae</taxon>
        <taxon>Salinibacter</taxon>
    </lineage>
</organism>
<dbReference type="KEGG" id="srm:SRM_01782"/>
<dbReference type="PANTHER" id="PTHR12558:SF13">
    <property type="entry name" value="CELL DIVISION CYCLE PROTEIN 27 HOMOLOG"/>
    <property type="match status" value="1"/>
</dbReference>
<reference evidence="4 5" key="1">
    <citation type="journal article" date="2010" name="ISME J.">
        <title>Fine-scale evolution: genomic, phenotypic and ecological differentiation in two coexisting Salinibacter ruber strains.</title>
        <authorList>
            <person name="Pena A."/>
            <person name="Teeling H."/>
            <person name="Huerta-Cepas J."/>
            <person name="Santos F."/>
            <person name="Yarza P."/>
            <person name="Brito-Echeverria J."/>
            <person name="Lucio M."/>
            <person name="Schmitt-Kopplin P."/>
            <person name="Meseguer I."/>
            <person name="Schenowitz C."/>
            <person name="Dossat C."/>
            <person name="Barbe V."/>
            <person name="Dopazo J."/>
            <person name="Rossello-Mora R."/>
            <person name="Schuler M."/>
            <person name="Glockner F.O."/>
            <person name="Amann R."/>
            <person name="Gabaldon T."/>
            <person name="Anton J."/>
        </authorList>
    </citation>
    <scope>NUCLEOTIDE SEQUENCE [LARGE SCALE GENOMIC DNA]</scope>
    <source>
        <strain evidence="4 5">M8</strain>
    </source>
</reference>
<dbReference type="EMBL" id="FP565814">
    <property type="protein sequence ID" value="CBH24703.1"/>
    <property type="molecule type" value="Genomic_DNA"/>
</dbReference>
<dbReference type="InterPro" id="IPR018704">
    <property type="entry name" value="SecYEG/CpoB_TPR"/>
</dbReference>
<reference evidence="5" key="2">
    <citation type="submission" date="2010-04" db="EMBL/GenBank/DDBJ databases">
        <title>Genome sequence of Salinibacter ruber M8.</title>
        <authorList>
            <consortium name="Genoscope"/>
        </authorList>
    </citation>
    <scope>NUCLEOTIDE SEQUENCE [LARGE SCALE GENOMIC DNA]</scope>
    <source>
        <strain evidence="5">M8</strain>
    </source>
</reference>
<evidence type="ECO:0000313" key="4">
    <source>
        <dbReference type="EMBL" id="CBH24703.1"/>
    </source>
</evidence>
<dbReference type="Gene3D" id="1.25.40.10">
    <property type="entry name" value="Tetratricopeptide repeat domain"/>
    <property type="match status" value="10"/>
</dbReference>
<feature type="repeat" description="TPR" evidence="1">
    <location>
        <begin position="867"/>
        <end position="900"/>
    </location>
</feature>
<sequence>MDLEVSESPGGNEGASGDFRLGRSSWVEPPSVRVVGESHTEDPASNFRSASSFGFDSHTLKMIPHWRRFLLLCVLAGTALSPARAQQEAPRPADAFGGAVELYQQQLYPDAATAFATFRQAHASHVAAPQALYLEARAALAQGDDAGTRRLLSRLQREYPSHPRARTARLGLAQYYLDQGNPDRAKSQLQTIATAPSRPDEGARALYLLGRTEQNQGNPNAALPYFKQVYSRYPNAELAPAALYARGVTQVRLERYDRATASFERLGEQFPDSPFSENLGTILGEVYYRVGQYENAATELQRRLPDLTGSTRARTLFLLGETYSALGRREDATTQYRLILEELPNSSYTTPARYGLAWQHYNAGRHAAAAEAFAAVRAADHPLADRATYYEAASRALTGARAEALELYRTFLDRAEAGPLATAAQYEVGLLHYRRERYDRAASAFRAATQQASSAGPRGEAFYWLGNAYLATDNLDSALDAYTEAIDRGAAPESVTAKVRFQKAWSLYRNGRYGEAGTEFQALADAHPETARGQEALFWGGDTFYQREQYGAARRQFQAYLDTSPDAPQRAGARYALAWTYFKQRRFEPAARSFRRFLDVYDRDSMSDVPYRQDARLRLADCYFALKRYDDARAAYDRVDGAGVEYALYQGGRALYYAGQPGAARDRLRRFVDDFPDSPLRPDALYRLGDIHFQEQRYEAARDAFTQLLDDHPETARAAEAQYAIGDTHYNAGEMKDAVQAYRAVLETYPERPSASEAASSLFFALNAAGQQDRADKLIAAIANRVPDANMEDRLRYHRARAAYQRGDSKRALRLFRTFVRTTSTEARVPDAYYYLGLLYADTDQYEEAKNYLRQLTDQYPDSEYLSDASLRLGEIYLEEGANEQAAAAYRTAAEQDDTRDELRAQARYGQSQALLQLGRTSAADTLLSQILEAEPQGPLRNAARLGLGRVREEQGRTDEALDLYRRVIRASDGETGAEALYRLGRQLRRQGNPQTAIRELERMPSLFAGHPEWEARALLEQARAYRARGETGQAVQLYDEVQQAYGGTPFAETAREEQQAIES</sequence>
<accession>D5H9J8</accession>
<dbReference type="SUPFAM" id="SSF81901">
    <property type="entry name" value="HCP-like"/>
    <property type="match status" value="1"/>
</dbReference>
<evidence type="ECO:0000256" key="2">
    <source>
        <dbReference type="SAM" id="MobiDB-lite"/>
    </source>
</evidence>
<feature type="region of interest" description="Disordered" evidence="2">
    <location>
        <begin position="1"/>
        <end position="24"/>
    </location>
</feature>
<feature type="repeat" description="TPR" evidence="1">
    <location>
        <begin position="719"/>
        <end position="752"/>
    </location>
</feature>
<dbReference type="SMART" id="SM00028">
    <property type="entry name" value="TPR"/>
    <property type="match status" value="18"/>
</dbReference>
<dbReference type="AlphaFoldDB" id="D5H9J8"/>
<name>D5H9J8_SALRM</name>